<sequence length="198" mass="21909">MQSGKMANESNISVYMTPNRKQSDSFSASVCSIYSTDDLKSSNSECSCESFDFPPGHMHAPSTSSTTSSSNEEKKLSNSLKMKVFSKNISKCITPDGRTICIGDIVWTKIYGFPWWPASILTITVSQKDNGLLEGHISWFGSPTSFLALSKFSPFLENFQSCFNKKRKGLYHKGIAEAAKAAKQLTPKFRAPLTLFET</sequence>
<dbReference type="Proteomes" id="UP000694571">
    <property type="component" value="Unplaced"/>
</dbReference>
<dbReference type="SMART" id="SM00293">
    <property type="entry name" value="PWWP"/>
    <property type="match status" value="1"/>
</dbReference>
<feature type="domain" description="PWWP" evidence="4">
    <location>
        <begin position="102"/>
        <end position="158"/>
    </location>
</feature>
<reference evidence="5" key="1">
    <citation type="submission" date="2025-05" db="UniProtKB">
        <authorList>
            <consortium name="Ensembl"/>
        </authorList>
    </citation>
    <scope>IDENTIFICATION</scope>
</reference>
<dbReference type="PANTHER" id="PTHR16112:SF22">
    <property type="entry name" value="PWWP DOMAIN-CONTAINING 2B"/>
    <property type="match status" value="1"/>
</dbReference>
<dbReference type="CDD" id="cd20152">
    <property type="entry name" value="PWWP_PWWP2A"/>
    <property type="match status" value="1"/>
</dbReference>
<evidence type="ECO:0000313" key="6">
    <source>
        <dbReference type="Proteomes" id="UP000694570"/>
    </source>
</evidence>
<evidence type="ECO:0000256" key="2">
    <source>
        <dbReference type="ARBA" id="ARBA00023163"/>
    </source>
</evidence>
<dbReference type="Ensembl" id="ENSSSCT00060003818.1">
    <property type="protein sequence ID" value="ENSSSCP00060001263.1"/>
    <property type="gene ID" value="ENSSSCG00060003097.1"/>
</dbReference>
<keyword evidence="1" id="KW-0805">Transcription regulation</keyword>
<accession>A0A8D0XV21</accession>
<dbReference type="SUPFAM" id="SSF63748">
    <property type="entry name" value="Tudor/PWWP/MBT"/>
    <property type="match status" value="1"/>
</dbReference>
<evidence type="ECO:0000256" key="3">
    <source>
        <dbReference type="SAM" id="MobiDB-lite"/>
    </source>
</evidence>
<dbReference type="FunFam" id="2.30.30.140:FF:000036">
    <property type="entry name" value="PWWP domain-containing protein 2A"/>
    <property type="match status" value="1"/>
</dbReference>
<evidence type="ECO:0000256" key="1">
    <source>
        <dbReference type="ARBA" id="ARBA00023015"/>
    </source>
</evidence>
<feature type="region of interest" description="Disordered" evidence="3">
    <location>
        <begin position="1"/>
        <end position="25"/>
    </location>
</feature>
<protein>
    <recommendedName>
        <fullName evidence="4">PWWP domain-containing protein</fullName>
    </recommendedName>
</protein>
<dbReference type="Ensembl" id="ENSSSCT00050026675.1">
    <property type="protein sequence ID" value="ENSSSCP00050011035.1"/>
    <property type="gene ID" value="ENSSSCG00050019772.1"/>
</dbReference>
<keyword evidence="2" id="KW-0804">Transcription</keyword>
<dbReference type="PANTHER" id="PTHR16112">
    <property type="entry name" value="METHYL-CPG BINDING PROTEIN, DROSOPHILA"/>
    <property type="match status" value="1"/>
</dbReference>
<dbReference type="Ensembl" id="ENSSSCT00030092160.1">
    <property type="protein sequence ID" value="ENSSSCP00030042407.1"/>
    <property type="gene ID" value="ENSSSCG00030065967.1"/>
</dbReference>
<proteinExistence type="predicted"/>
<organism evidence="5 6">
    <name type="scientific">Sus scrofa</name>
    <name type="common">Pig</name>
    <dbReference type="NCBI Taxonomy" id="9823"/>
    <lineage>
        <taxon>Eukaryota</taxon>
        <taxon>Metazoa</taxon>
        <taxon>Chordata</taxon>
        <taxon>Craniata</taxon>
        <taxon>Vertebrata</taxon>
        <taxon>Euteleostomi</taxon>
        <taxon>Mammalia</taxon>
        <taxon>Eutheria</taxon>
        <taxon>Laurasiatheria</taxon>
        <taxon>Artiodactyla</taxon>
        <taxon>Suina</taxon>
        <taxon>Suidae</taxon>
        <taxon>Sus</taxon>
    </lineage>
</organism>
<dbReference type="PROSITE" id="PS50812">
    <property type="entry name" value="PWWP"/>
    <property type="match status" value="1"/>
</dbReference>
<dbReference type="Gene3D" id="2.30.30.140">
    <property type="match status" value="1"/>
</dbReference>
<dbReference type="Proteomes" id="UP000694570">
    <property type="component" value="Unplaced"/>
</dbReference>
<dbReference type="InterPro" id="IPR000313">
    <property type="entry name" value="PWWP_dom"/>
</dbReference>
<evidence type="ECO:0000313" key="5">
    <source>
        <dbReference type="Ensembl" id="ENSSSCP00030042407.1"/>
    </source>
</evidence>
<dbReference type="Pfam" id="PF00855">
    <property type="entry name" value="PWWP"/>
    <property type="match status" value="1"/>
</dbReference>
<name>A0A8D0XV21_PIG</name>
<evidence type="ECO:0000259" key="4">
    <source>
        <dbReference type="PROSITE" id="PS50812"/>
    </source>
</evidence>
<dbReference type="Proteomes" id="UP000694723">
    <property type="component" value="Unplaced"/>
</dbReference>
<dbReference type="AlphaFoldDB" id="A0A8D0XV21"/>